<keyword evidence="3" id="KW-1003">Cell membrane</keyword>
<feature type="domain" description="Major facilitator superfamily (MFS) profile" evidence="8">
    <location>
        <begin position="8"/>
        <end position="452"/>
    </location>
</feature>
<keyword evidence="2" id="KW-0813">Transport</keyword>
<feature type="transmembrane region" description="Helical" evidence="7">
    <location>
        <begin position="73"/>
        <end position="93"/>
    </location>
</feature>
<dbReference type="Gene3D" id="1.20.1250.20">
    <property type="entry name" value="MFS general substrate transporter like domains"/>
    <property type="match status" value="1"/>
</dbReference>
<feature type="transmembrane region" description="Helical" evidence="7">
    <location>
        <begin position="267"/>
        <end position="288"/>
    </location>
</feature>
<dbReference type="PANTHER" id="PTHR42718">
    <property type="entry name" value="MAJOR FACILITATOR SUPERFAMILY MULTIDRUG TRANSPORTER MFSC"/>
    <property type="match status" value="1"/>
</dbReference>
<keyword evidence="4 7" id="KW-0812">Transmembrane</keyword>
<protein>
    <submittedName>
        <fullName evidence="9">Transport protein HsrA</fullName>
    </submittedName>
</protein>
<dbReference type="Gene3D" id="1.20.1720.10">
    <property type="entry name" value="Multidrug resistance protein D"/>
    <property type="match status" value="1"/>
</dbReference>
<accession>A0ABM8Z9R0</accession>
<evidence type="ECO:0000259" key="8">
    <source>
        <dbReference type="PROSITE" id="PS50850"/>
    </source>
</evidence>
<dbReference type="InterPro" id="IPR011701">
    <property type="entry name" value="MFS"/>
</dbReference>
<organism evidence="9 10">
    <name type="scientific">Periweissella fabaria</name>
    <dbReference type="NCBI Taxonomy" id="546157"/>
    <lineage>
        <taxon>Bacteria</taxon>
        <taxon>Bacillati</taxon>
        <taxon>Bacillota</taxon>
        <taxon>Bacilli</taxon>
        <taxon>Lactobacillales</taxon>
        <taxon>Lactobacillaceae</taxon>
        <taxon>Periweissella</taxon>
    </lineage>
</organism>
<dbReference type="PANTHER" id="PTHR42718:SF46">
    <property type="entry name" value="BLR6921 PROTEIN"/>
    <property type="match status" value="1"/>
</dbReference>
<dbReference type="InterPro" id="IPR020846">
    <property type="entry name" value="MFS_dom"/>
</dbReference>
<feature type="transmembrane region" description="Helical" evidence="7">
    <location>
        <begin position="226"/>
        <end position="246"/>
    </location>
</feature>
<keyword evidence="5 7" id="KW-1133">Transmembrane helix</keyword>
<evidence type="ECO:0000256" key="6">
    <source>
        <dbReference type="ARBA" id="ARBA00023136"/>
    </source>
</evidence>
<keyword evidence="6 7" id="KW-0472">Membrane</keyword>
<feature type="transmembrane region" description="Helical" evidence="7">
    <location>
        <begin position="294"/>
        <end position="317"/>
    </location>
</feature>
<dbReference type="EMBL" id="CAKKNS010000014">
    <property type="protein sequence ID" value="CAH0417571.1"/>
    <property type="molecule type" value="Genomic_DNA"/>
</dbReference>
<gene>
    <name evidence="9" type="primary">hsrA_2</name>
    <name evidence="9" type="ORF">WFA24289_01913</name>
</gene>
<feature type="transmembrane region" description="Helical" evidence="7">
    <location>
        <begin position="160"/>
        <end position="182"/>
    </location>
</feature>
<dbReference type="Pfam" id="PF07690">
    <property type="entry name" value="MFS_1"/>
    <property type="match status" value="1"/>
</dbReference>
<dbReference type="RefSeq" id="WP_230097588.1">
    <property type="nucleotide sequence ID" value="NZ_CAKKNS010000014.1"/>
</dbReference>
<name>A0ABM8Z9R0_9LACO</name>
<feature type="transmembrane region" description="Helical" evidence="7">
    <location>
        <begin position="425"/>
        <end position="446"/>
    </location>
</feature>
<proteinExistence type="predicted"/>
<evidence type="ECO:0000256" key="1">
    <source>
        <dbReference type="ARBA" id="ARBA00004651"/>
    </source>
</evidence>
<dbReference type="SUPFAM" id="SSF103473">
    <property type="entry name" value="MFS general substrate transporter"/>
    <property type="match status" value="1"/>
</dbReference>
<evidence type="ECO:0000256" key="5">
    <source>
        <dbReference type="ARBA" id="ARBA00022989"/>
    </source>
</evidence>
<comment type="caution">
    <text evidence="9">The sequence shown here is derived from an EMBL/GenBank/DDBJ whole genome shotgun (WGS) entry which is preliminary data.</text>
</comment>
<keyword evidence="10" id="KW-1185">Reference proteome</keyword>
<reference evidence="9 10" key="1">
    <citation type="submission" date="2021-11" db="EMBL/GenBank/DDBJ databases">
        <authorList>
            <person name="Depoorter E."/>
        </authorList>
    </citation>
    <scope>NUCLEOTIDE SEQUENCE [LARGE SCALE GENOMIC DNA]</scope>
    <source>
        <strain evidence="9 10">LMG 24289</strain>
    </source>
</reference>
<evidence type="ECO:0000256" key="3">
    <source>
        <dbReference type="ARBA" id="ARBA00022475"/>
    </source>
</evidence>
<sequence length="463" mass="51102">MKNNEKLIALLMGLSLFMEMLDSTIVTTALPQIKDSLHINSANGSLIISIYMMAMAVFIPLSGWLAKRYGNKTIWLLAIIMFIVSSVGSGSASSLTFMLIFRLLQGFSGALLVPISRLIVLESTPPQNLLKMISYVIWPALIAPAIAPFIGGVISTYWSWRLIFILNIPIGIFLFIIGSKIIKHDGAYTDKTISFDWIGFTLISLACTSLLIALDIISSKKVFDTLAIFLLIIFIFSTFATVKHLIKTTSPLFSVRAFQFNSYKVSQFGGNIMWLTVGAIPYLSTIFFQNALHWSAIKAGSVVLFIFVGNIAIKPFANQIIQRIGFKKPILISLFLIFITTLLIGTVTNQTTEFYSIIILTLSGIGRSLALTAYNGMNLVDIPYNERNSANTLATMNQNLSQGIGIALVTISISVLNQYQPDLNVYRLTFDLLGIILIVPLLEMIIQPTDIGIPKESNSNARN</sequence>
<comment type="subcellular location">
    <subcellularLocation>
        <location evidence="1">Cell membrane</location>
        <topology evidence="1">Multi-pass membrane protein</topology>
    </subcellularLocation>
</comment>
<evidence type="ECO:0000256" key="7">
    <source>
        <dbReference type="SAM" id="Phobius"/>
    </source>
</evidence>
<dbReference type="Proteomes" id="UP000789707">
    <property type="component" value="Unassembled WGS sequence"/>
</dbReference>
<feature type="transmembrane region" description="Helical" evidence="7">
    <location>
        <begin position="99"/>
        <end position="120"/>
    </location>
</feature>
<feature type="transmembrane region" description="Helical" evidence="7">
    <location>
        <begin position="194"/>
        <end position="214"/>
    </location>
</feature>
<dbReference type="PROSITE" id="PS50850">
    <property type="entry name" value="MFS"/>
    <property type="match status" value="1"/>
</dbReference>
<evidence type="ECO:0000313" key="10">
    <source>
        <dbReference type="Proteomes" id="UP000789707"/>
    </source>
</evidence>
<feature type="transmembrane region" description="Helical" evidence="7">
    <location>
        <begin position="354"/>
        <end position="380"/>
    </location>
</feature>
<feature type="transmembrane region" description="Helical" evidence="7">
    <location>
        <begin position="400"/>
        <end position="419"/>
    </location>
</feature>
<evidence type="ECO:0000256" key="4">
    <source>
        <dbReference type="ARBA" id="ARBA00022692"/>
    </source>
</evidence>
<feature type="transmembrane region" description="Helical" evidence="7">
    <location>
        <begin position="45"/>
        <end position="66"/>
    </location>
</feature>
<evidence type="ECO:0000313" key="9">
    <source>
        <dbReference type="EMBL" id="CAH0417571.1"/>
    </source>
</evidence>
<feature type="transmembrane region" description="Helical" evidence="7">
    <location>
        <begin position="329"/>
        <end position="348"/>
    </location>
</feature>
<evidence type="ECO:0000256" key="2">
    <source>
        <dbReference type="ARBA" id="ARBA00022448"/>
    </source>
</evidence>
<feature type="transmembrane region" description="Helical" evidence="7">
    <location>
        <begin position="132"/>
        <end position="154"/>
    </location>
</feature>
<dbReference type="InterPro" id="IPR036259">
    <property type="entry name" value="MFS_trans_sf"/>
</dbReference>